<gene>
    <name evidence="7" type="ORF">TMI583_LOCUS42732</name>
</gene>
<keyword evidence="4 6" id="KW-0456">Lyase</keyword>
<keyword evidence="2" id="KW-0210">Decarboxylase</keyword>
<evidence type="ECO:0000256" key="1">
    <source>
        <dbReference type="ARBA" id="ARBA00001933"/>
    </source>
</evidence>
<dbReference type="EMBL" id="CAJOBA010069867">
    <property type="protein sequence ID" value="CAF4384914.1"/>
    <property type="molecule type" value="Genomic_DNA"/>
</dbReference>
<dbReference type="InterPro" id="IPR010977">
    <property type="entry name" value="Aromatic_deC"/>
</dbReference>
<comment type="caution">
    <text evidence="7">The sequence shown here is derived from an EMBL/GenBank/DDBJ whole genome shotgun (WGS) entry which is preliminary data.</text>
</comment>
<dbReference type="AlphaFoldDB" id="A0A8S2V877"/>
<evidence type="ECO:0000256" key="4">
    <source>
        <dbReference type="ARBA" id="ARBA00023239"/>
    </source>
</evidence>
<keyword evidence="3 5" id="KW-0663">Pyridoxal phosphate</keyword>
<dbReference type="SUPFAM" id="SSF53383">
    <property type="entry name" value="PLP-dependent transferases"/>
    <property type="match status" value="1"/>
</dbReference>
<comment type="similarity">
    <text evidence="6">Belongs to the group II decarboxylase family.</text>
</comment>
<dbReference type="Pfam" id="PF00282">
    <property type="entry name" value="Pyridoxal_deC"/>
    <property type="match status" value="1"/>
</dbReference>
<protein>
    <submittedName>
        <fullName evidence="7">Uncharacterized protein</fullName>
    </submittedName>
</protein>
<dbReference type="Gene3D" id="3.90.1150.170">
    <property type="match status" value="1"/>
</dbReference>
<feature type="non-terminal residue" evidence="7">
    <location>
        <position position="382"/>
    </location>
</feature>
<dbReference type="Proteomes" id="UP000682733">
    <property type="component" value="Unassembled WGS sequence"/>
</dbReference>
<sequence>MDLTRTEFEQMLETTCQSVLNYLFDRVIPPQGRITPKEQQDNIELTIPQQPTNQSLQELLDEVMFAAESGRNPRHPGYLQFMPNGGLLHSVLSDIVSKCLNKYTGYYSAAPNLVELECKVIRWLCSIFDFDVDSGAFGILTTGGTASNLSAVLMARDKALQPKTFHLGCVYWTKQTHISCIKSCRVAGVAENVRLIPYKPANSNEPFTIDLDELDKQIQDDHRSNLYPFLIVANAGSIDTGTIDDIQGLSLLAKKYQLWLHADGAYGACFALVETVPKSLKSLNLCDSISADLHKSFFLPYGTGFLAVKRKQDLFKTFRNDYCDYLVPVDDSNVNFAELTLEQTREMRGLRVWLPLKLLGSTTFASCMKEKLDLTQYLHGEL</sequence>
<dbReference type="GO" id="GO:0030170">
    <property type="term" value="F:pyridoxal phosphate binding"/>
    <property type="evidence" value="ECO:0007669"/>
    <property type="project" value="InterPro"/>
</dbReference>
<proteinExistence type="inferred from homology"/>
<evidence type="ECO:0000256" key="5">
    <source>
        <dbReference type="PIRSR" id="PIRSR602129-50"/>
    </source>
</evidence>
<organism evidence="7 8">
    <name type="scientific">Didymodactylos carnosus</name>
    <dbReference type="NCBI Taxonomy" id="1234261"/>
    <lineage>
        <taxon>Eukaryota</taxon>
        <taxon>Metazoa</taxon>
        <taxon>Spiralia</taxon>
        <taxon>Gnathifera</taxon>
        <taxon>Rotifera</taxon>
        <taxon>Eurotatoria</taxon>
        <taxon>Bdelloidea</taxon>
        <taxon>Philodinida</taxon>
        <taxon>Philodinidae</taxon>
        <taxon>Didymodactylos</taxon>
    </lineage>
</organism>
<reference evidence="7" key="1">
    <citation type="submission" date="2021-02" db="EMBL/GenBank/DDBJ databases">
        <authorList>
            <person name="Nowell W R."/>
        </authorList>
    </citation>
    <scope>NUCLEOTIDE SEQUENCE</scope>
</reference>
<evidence type="ECO:0000256" key="3">
    <source>
        <dbReference type="ARBA" id="ARBA00022898"/>
    </source>
</evidence>
<dbReference type="PANTHER" id="PTHR11999:SF70">
    <property type="entry name" value="MIP05841P"/>
    <property type="match status" value="1"/>
</dbReference>
<dbReference type="GO" id="GO:0016831">
    <property type="term" value="F:carboxy-lyase activity"/>
    <property type="evidence" value="ECO:0007669"/>
    <property type="project" value="UniProtKB-KW"/>
</dbReference>
<dbReference type="GO" id="GO:0019752">
    <property type="term" value="P:carboxylic acid metabolic process"/>
    <property type="evidence" value="ECO:0007669"/>
    <property type="project" value="InterPro"/>
</dbReference>
<evidence type="ECO:0000256" key="6">
    <source>
        <dbReference type="RuleBase" id="RU000382"/>
    </source>
</evidence>
<evidence type="ECO:0000313" key="7">
    <source>
        <dbReference type="EMBL" id="CAF4384914.1"/>
    </source>
</evidence>
<dbReference type="InterPro" id="IPR015421">
    <property type="entry name" value="PyrdxlP-dep_Trfase_major"/>
</dbReference>
<name>A0A8S2V877_9BILA</name>
<dbReference type="PANTHER" id="PTHR11999">
    <property type="entry name" value="GROUP II PYRIDOXAL-5-PHOSPHATE DECARBOXYLASE"/>
    <property type="match status" value="1"/>
</dbReference>
<evidence type="ECO:0000313" key="8">
    <source>
        <dbReference type="Proteomes" id="UP000682733"/>
    </source>
</evidence>
<dbReference type="InterPro" id="IPR015424">
    <property type="entry name" value="PyrdxlP-dep_Trfase"/>
</dbReference>
<feature type="non-terminal residue" evidence="7">
    <location>
        <position position="1"/>
    </location>
</feature>
<feature type="modified residue" description="N6-(pyridoxal phosphate)lysine" evidence="5">
    <location>
        <position position="295"/>
    </location>
</feature>
<dbReference type="Gene3D" id="3.40.640.10">
    <property type="entry name" value="Type I PLP-dependent aspartate aminotransferase-like (Major domain)"/>
    <property type="match status" value="1"/>
</dbReference>
<dbReference type="GO" id="GO:0005737">
    <property type="term" value="C:cytoplasm"/>
    <property type="evidence" value="ECO:0007669"/>
    <property type="project" value="TreeGrafter"/>
</dbReference>
<evidence type="ECO:0000256" key="2">
    <source>
        <dbReference type="ARBA" id="ARBA00022793"/>
    </source>
</evidence>
<dbReference type="InterPro" id="IPR002129">
    <property type="entry name" value="PyrdxlP-dep_de-COase"/>
</dbReference>
<accession>A0A8S2V877</accession>
<comment type="cofactor">
    <cofactor evidence="1 5 6">
        <name>pyridoxal 5'-phosphate</name>
        <dbReference type="ChEBI" id="CHEBI:597326"/>
    </cofactor>
</comment>